<dbReference type="AlphaFoldDB" id="A0AAD6F5I8"/>
<accession>A0AAD6F5I8</accession>
<evidence type="ECO:0000313" key="2">
    <source>
        <dbReference type="Proteomes" id="UP001219934"/>
    </source>
</evidence>
<keyword evidence="2" id="KW-1185">Reference proteome</keyword>
<sequence>MTGRKSGVVARAKERNPMMIATHCMLHRQALASKSLSPELQSVLSTVVSVVNHIKCKPLQSRLFGQLCREMGAGQDTLLFHSEVRWLSRGKVRVYELRSELCEFIQNDKPTTAALFSDPEWIAQLAYLADVFNLLNDLSLSVQGRYASILEVSDKIKAFRAKTAIWRRRVQNGITDMFPQLTEFLDTNQIPAEIVKNTIGSHLASLGDYFNDYFTDVDTDAWDWVRDPFVAHTSARGLSGKAEEELLDLACDGTLRIWFGQGGHVDFWPSVEQEYPEIAAVAMRVLLPFPTTYLCESSFSALTSMKTSERRAHISH</sequence>
<dbReference type="PANTHER" id="PTHR45913">
    <property type="entry name" value="EPM2A-INTERACTING PROTEIN 1"/>
    <property type="match status" value="1"/>
</dbReference>
<dbReference type="SUPFAM" id="SSF53098">
    <property type="entry name" value="Ribonuclease H-like"/>
    <property type="match status" value="1"/>
</dbReference>
<proteinExistence type="predicted"/>
<comment type="caution">
    <text evidence="1">The sequence shown here is derived from an EMBL/GenBank/DDBJ whole genome shotgun (WGS) entry which is preliminary data.</text>
</comment>
<name>A0AAD6F5I8_9TELE</name>
<protein>
    <submittedName>
        <fullName evidence="1">Uncharacterized protein</fullName>
    </submittedName>
</protein>
<dbReference type="Proteomes" id="UP001219934">
    <property type="component" value="Unassembled WGS sequence"/>
</dbReference>
<reference evidence="1" key="1">
    <citation type="submission" date="2022-11" db="EMBL/GenBank/DDBJ databases">
        <title>Chromosome-level genome of Pogonophryne albipinna.</title>
        <authorList>
            <person name="Jo E."/>
        </authorList>
    </citation>
    <scope>NUCLEOTIDE SEQUENCE</scope>
    <source>
        <strain evidence="1">SGF0006</strain>
        <tissue evidence="1">Muscle</tissue>
    </source>
</reference>
<gene>
    <name evidence="1" type="ORF">JOQ06_017719</name>
</gene>
<dbReference type="EMBL" id="JAPTMU010000123">
    <property type="protein sequence ID" value="KAJ4921420.1"/>
    <property type="molecule type" value="Genomic_DNA"/>
</dbReference>
<evidence type="ECO:0000313" key="1">
    <source>
        <dbReference type="EMBL" id="KAJ4921420.1"/>
    </source>
</evidence>
<organism evidence="1 2">
    <name type="scientific">Pogonophryne albipinna</name>
    <dbReference type="NCBI Taxonomy" id="1090488"/>
    <lineage>
        <taxon>Eukaryota</taxon>
        <taxon>Metazoa</taxon>
        <taxon>Chordata</taxon>
        <taxon>Craniata</taxon>
        <taxon>Vertebrata</taxon>
        <taxon>Euteleostomi</taxon>
        <taxon>Actinopterygii</taxon>
        <taxon>Neopterygii</taxon>
        <taxon>Teleostei</taxon>
        <taxon>Neoteleostei</taxon>
        <taxon>Acanthomorphata</taxon>
        <taxon>Eupercaria</taxon>
        <taxon>Perciformes</taxon>
        <taxon>Notothenioidei</taxon>
        <taxon>Pogonophryne</taxon>
    </lineage>
</organism>
<dbReference type="InterPro" id="IPR012337">
    <property type="entry name" value="RNaseH-like_sf"/>
</dbReference>
<dbReference type="PANTHER" id="PTHR45913:SF19">
    <property type="entry name" value="LOW QUALITY PROTEIN: ZINC FINGER BED DOMAIN-CONTAINING PROTEIN 5-LIKE"/>
    <property type="match status" value="1"/>
</dbReference>